<dbReference type="InterPro" id="IPR006860">
    <property type="entry name" value="FecR"/>
</dbReference>
<dbReference type="RefSeq" id="WP_129713275.1">
    <property type="nucleotide sequence ID" value="NZ_JBEHFA010000003.1"/>
</dbReference>
<organism evidence="4 5">
    <name type="scientific">Pectobacterium zantedeschiae</name>
    <dbReference type="NCBI Taxonomy" id="2034769"/>
    <lineage>
        <taxon>Bacteria</taxon>
        <taxon>Pseudomonadati</taxon>
        <taxon>Pseudomonadota</taxon>
        <taxon>Gammaproteobacteria</taxon>
        <taxon>Enterobacterales</taxon>
        <taxon>Pectobacteriaceae</taxon>
        <taxon>Pectobacterium</taxon>
    </lineage>
</organism>
<evidence type="ECO:0000313" key="4">
    <source>
        <dbReference type="EMBL" id="RYC45022.1"/>
    </source>
</evidence>
<dbReference type="PIRSF" id="PIRSF018266">
    <property type="entry name" value="FecR"/>
    <property type="match status" value="1"/>
</dbReference>
<dbReference type="InterPro" id="IPR012373">
    <property type="entry name" value="Ferrdict_sens_TM"/>
</dbReference>
<keyword evidence="1" id="KW-1133">Transmembrane helix</keyword>
<keyword evidence="1" id="KW-0472">Membrane</keyword>
<dbReference type="Proteomes" id="UP001138460">
    <property type="component" value="Unassembled WGS sequence"/>
</dbReference>
<dbReference type="Gene3D" id="3.55.50.30">
    <property type="match status" value="1"/>
</dbReference>
<proteinExistence type="predicted"/>
<protein>
    <submittedName>
        <fullName evidence="4">DUF4880 domain-containing protein</fullName>
    </submittedName>
</protein>
<dbReference type="PANTHER" id="PTHR30273:SF2">
    <property type="entry name" value="PROTEIN FECR"/>
    <property type="match status" value="1"/>
</dbReference>
<dbReference type="InterPro" id="IPR032623">
    <property type="entry name" value="FecR_N"/>
</dbReference>
<dbReference type="Gene3D" id="2.60.120.1440">
    <property type="match status" value="1"/>
</dbReference>
<keyword evidence="5" id="KW-1185">Reference proteome</keyword>
<evidence type="ECO:0000313" key="5">
    <source>
        <dbReference type="Proteomes" id="UP001138460"/>
    </source>
</evidence>
<dbReference type="PANTHER" id="PTHR30273">
    <property type="entry name" value="PERIPLASMIC SIGNAL SENSOR AND SIGMA FACTOR ACTIVATOR FECR-RELATED"/>
    <property type="match status" value="1"/>
</dbReference>
<reference evidence="4 5" key="1">
    <citation type="journal article" date="2018" name="Syst. Appl. Microbiol.">
        <title>Pectobacterium zantedeschiae sp. nov. a new species of a soft rot pathogen isolated from Calla lily (Zantedeschia spp.).</title>
        <authorList>
            <person name="Waleron M."/>
            <person name="Misztak A."/>
            <person name="Waleron M."/>
            <person name="Franczuk M."/>
            <person name="Jonca J."/>
            <person name="Wielgomas B."/>
            <person name="Mikicinski A."/>
            <person name="Popovic T."/>
            <person name="Waleron K."/>
        </authorList>
    </citation>
    <scope>NUCLEOTIDE SEQUENCE [LARGE SCALE GENOMIC DNA]</scope>
    <source>
        <strain evidence="4 5">9M</strain>
    </source>
</reference>
<evidence type="ECO:0000256" key="1">
    <source>
        <dbReference type="SAM" id="Phobius"/>
    </source>
</evidence>
<dbReference type="AlphaFoldDB" id="A0A9X8JKC2"/>
<gene>
    <name evidence="4" type="ORF">CLR69_08505</name>
</gene>
<dbReference type="Pfam" id="PF16220">
    <property type="entry name" value="DUF4880"/>
    <property type="match status" value="1"/>
</dbReference>
<dbReference type="OrthoDB" id="8641865at2"/>
<accession>A0A9X8JKC2</accession>
<evidence type="ECO:0000259" key="2">
    <source>
        <dbReference type="Pfam" id="PF04773"/>
    </source>
</evidence>
<keyword evidence="1" id="KW-0812">Transmembrane</keyword>
<dbReference type="EMBL" id="NWTM01000001">
    <property type="protein sequence ID" value="RYC45022.1"/>
    <property type="molecule type" value="Genomic_DNA"/>
</dbReference>
<name>A0A9X8JKC2_9GAMM</name>
<dbReference type="GO" id="GO:0016989">
    <property type="term" value="F:sigma factor antagonist activity"/>
    <property type="evidence" value="ECO:0007669"/>
    <property type="project" value="TreeGrafter"/>
</dbReference>
<comment type="caution">
    <text evidence="4">The sequence shown here is derived from an EMBL/GenBank/DDBJ whole genome shotgun (WGS) entry which is preliminary data.</text>
</comment>
<evidence type="ECO:0000259" key="3">
    <source>
        <dbReference type="Pfam" id="PF16220"/>
    </source>
</evidence>
<sequence>MNDYPPEIHQQAARWAICLAEAPLDDVQELTFQRWLAQDPRHHHALEQAGMLWHELGSLNAEQQQVLQKQGLQPQQLAILPVRRVNRVTQWKIAALLLLGFGLGTTWISDGIIMLRSDYHADHQVKHVTLPDGSQVDMDAGSAIALAYTPQERRVTLLQGSAWFTVAPTNAQEKRPFLVDAASGTTQALGTQFIVQNASQTTTVGVVEHSVQVTANGQALRLDEQQAARYTEQGMTRLPGWNSRERGDWRRGLLIFDQQPLAIVIARINQYRSGTIVISNSALRQRQVSGMFSLNELDSALQTMTTELGAKTVSLPGVTILY</sequence>
<feature type="transmembrane region" description="Helical" evidence="1">
    <location>
        <begin position="93"/>
        <end position="115"/>
    </location>
</feature>
<dbReference type="Pfam" id="PF04773">
    <property type="entry name" value="FecR"/>
    <property type="match status" value="1"/>
</dbReference>
<feature type="domain" description="FecR protein" evidence="2">
    <location>
        <begin position="124"/>
        <end position="211"/>
    </location>
</feature>
<feature type="domain" description="FecR N-terminal" evidence="3">
    <location>
        <begin position="10"/>
        <end position="49"/>
    </location>
</feature>